<keyword evidence="6" id="KW-1185">Reference proteome</keyword>
<dbReference type="KEGG" id="sawl:NGM29_02680"/>
<evidence type="ECO:0000256" key="3">
    <source>
        <dbReference type="ARBA" id="ARBA00023163"/>
    </source>
</evidence>
<dbReference type="EMBL" id="CP100355">
    <property type="protein sequence ID" value="UTF54209.1"/>
    <property type="molecule type" value="Genomic_DNA"/>
</dbReference>
<organism evidence="5 6">
    <name type="scientific">Natronosalvus rutilus</name>
    <dbReference type="NCBI Taxonomy" id="2953753"/>
    <lineage>
        <taxon>Archaea</taxon>
        <taxon>Methanobacteriati</taxon>
        <taxon>Methanobacteriota</taxon>
        <taxon>Stenosarchaea group</taxon>
        <taxon>Halobacteria</taxon>
        <taxon>Halobacteriales</taxon>
        <taxon>Natrialbaceae</taxon>
        <taxon>Natronosalvus</taxon>
    </lineage>
</organism>
<name>A0A9E7N9C7_9EURY</name>
<dbReference type="InterPro" id="IPR036390">
    <property type="entry name" value="WH_DNA-bd_sf"/>
</dbReference>
<proteinExistence type="predicted"/>
<evidence type="ECO:0000313" key="5">
    <source>
        <dbReference type="EMBL" id="UTF54209.1"/>
    </source>
</evidence>
<dbReference type="GO" id="GO:0043200">
    <property type="term" value="P:response to amino acid"/>
    <property type="evidence" value="ECO:0007669"/>
    <property type="project" value="TreeGrafter"/>
</dbReference>
<evidence type="ECO:0000256" key="2">
    <source>
        <dbReference type="ARBA" id="ARBA00023125"/>
    </source>
</evidence>
<evidence type="ECO:0000259" key="4">
    <source>
        <dbReference type="PROSITE" id="PS50956"/>
    </source>
</evidence>
<protein>
    <submittedName>
        <fullName evidence="5">Winged helix-turn-helix transcriptional regulator</fullName>
    </submittedName>
</protein>
<dbReference type="InterPro" id="IPR000485">
    <property type="entry name" value="AsnC-type_HTH_dom"/>
</dbReference>
<dbReference type="GeneID" id="73288916"/>
<dbReference type="SMART" id="SM00344">
    <property type="entry name" value="HTH_ASNC"/>
    <property type="match status" value="1"/>
</dbReference>
<evidence type="ECO:0000313" key="6">
    <source>
        <dbReference type="Proteomes" id="UP001056855"/>
    </source>
</evidence>
<dbReference type="GO" id="GO:0043565">
    <property type="term" value="F:sequence-specific DNA binding"/>
    <property type="evidence" value="ECO:0007669"/>
    <property type="project" value="InterPro"/>
</dbReference>
<dbReference type="CDD" id="cd00090">
    <property type="entry name" value="HTH_ARSR"/>
    <property type="match status" value="1"/>
</dbReference>
<dbReference type="PRINTS" id="PR00033">
    <property type="entry name" value="HTHASNC"/>
</dbReference>
<gene>
    <name evidence="5" type="ORF">NGM29_02680</name>
</gene>
<dbReference type="Pfam" id="PF13412">
    <property type="entry name" value="HTH_24"/>
    <property type="match status" value="1"/>
</dbReference>
<dbReference type="RefSeq" id="WP_254158755.1">
    <property type="nucleotide sequence ID" value="NZ_CP100355.1"/>
</dbReference>
<dbReference type="PANTHER" id="PTHR30154">
    <property type="entry name" value="LEUCINE-RESPONSIVE REGULATORY PROTEIN"/>
    <property type="match status" value="1"/>
</dbReference>
<dbReference type="PROSITE" id="PS50956">
    <property type="entry name" value="HTH_ASNC_2"/>
    <property type="match status" value="1"/>
</dbReference>
<dbReference type="GO" id="GO:0005829">
    <property type="term" value="C:cytosol"/>
    <property type="evidence" value="ECO:0007669"/>
    <property type="project" value="TreeGrafter"/>
</dbReference>
<keyword evidence="3" id="KW-0804">Transcription</keyword>
<accession>A0A9E7N9C7</accession>
<dbReference type="SUPFAM" id="SSF46785">
    <property type="entry name" value="Winged helix' DNA-binding domain"/>
    <property type="match status" value="1"/>
</dbReference>
<dbReference type="InterPro" id="IPR019888">
    <property type="entry name" value="Tscrpt_reg_AsnC-like"/>
</dbReference>
<dbReference type="InterPro" id="IPR036388">
    <property type="entry name" value="WH-like_DNA-bd_sf"/>
</dbReference>
<feature type="domain" description="HTH asnC-type" evidence="4">
    <location>
        <begin position="6"/>
        <end position="67"/>
    </location>
</feature>
<reference evidence="5" key="1">
    <citation type="submission" date="2022-06" db="EMBL/GenBank/DDBJ databases">
        <title>Diverse halophilic archaea isolated from saline environments.</title>
        <authorList>
            <person name="Cui H.-L."/>
        </authorList>
    </citation>
    <scope>NUCLEOTIDE SEQUENCE</scope>
    <source>
        <strain evidence="5">WLHS1</strain>
    </source>
</reference>
<sequence>MASCPLDETDRQLLDLLQENARYKATSLAEEIGVSDNTIHNRMARLEEEGIITGYTTAIDYQSTELRLSFHFTCTTRISERSAVAKEALALPQVVEVTELMTGQENLHIKAVGAEDADITHVAEQLDDLDLEINDENLIRAEYTRPFEYVRGLELADDR</sequence>
<keyword evidence="1" id="KW-0805">Transcription regulation</keyword>
<dbReference type="AlphaFoldDB" id="A0A9E7N9C7"/>
<evidence type="ECO:0000256" key="1">
    <source>
        <dbReference type="ARBA" id="ARBA00023015"/>
    </source>
</evidence>
<dbReference type="Gene3D" id="1.10.10.10">
    <property type="entry name" value="Winged helix-like DNA-binding domain superfamily/Winged helix DNA-binding domain"/>
    <property type="match status" value="1"/>
</dbReference>
<dbReference type="Proteomes" id="UP001056855">
    <property type="component" value="Chromosome"/>
</dbReference>
<dbReference type="InterPro" id="IPR011991">
    <property type="entry name" value="ArsR-like_HTH"/>
</dbReference>
<keyword evidence="2" id="KW-0238">DNA-binding</keyword>
<dbReference type="PANTHER" id="PTHR30154:SF34">
    <property type="entry name" value="TRANSCRIPTIONAL REGULATOR AZLB"/>
    <property type="match status" value="1"/>
</dbReference>